<accession>A0A2C9P3C5</accession>
<evidence type="ECO:0000259" key="1">
    <source>
        <dbReference type="SMART" id="SM00860"/>
    </source>
</evidence>
<name>A0A2C9P3C5_SALET</name>
<evidence type="ECO:0000313" key="2">
    <source>
        <dbReference type="EMBL" id="ASG17906.1"/>
    </source>
</evidence>
<dbReference type="EMBL" id="CP022117">
    <property type="protein sequence ID" value="ASG17906.1"/>
    <property type="molecule type" value="Genomic_DNA"/>
</dbReference>
<sequence>MRLVLEESETKLSSDELNEFNRYFDEKIPLSFIDFYSKFNGGYPPDNGESNFFLLGGFNPIKYGDLPIENIYSDLIDGFSNLKKMVPFAYDEGGNCFLLSLRDKDYGKIYIWLMDEKELAFVCESFDEFINELS</sequence>
<dbReference type="AlphaFoldDB" id="A0A2C9P3C5"/>
<gene>
    <name evidence="2" type="ORF">LFZ25_19185</name>
</gene>
<dbReference type="InterPro" id="IPR018958">
    <property type="entry name" value="Knr4/Smi1-like_dom"/>
</dbReference>
<organism evidence="2 3">
    <name type="scientific">Salmonella enterica subsp. enterica serovar Macclesfield str. S-1643</name>
    <dbReference type="NCBI Taxonomy" id="1242107"/>
    <lineage>
        <taxon>Bacteria</taxon>
        <taxon>Pseudomonadati</taxon>
        <taxon>Pseudomonadota</taxon>
        <taxon>Gammaproteobacteria</taxon>
        <taxon>Enterobacterales</taxon>
        <taxon>Enterobacteriaceae</taxon>
        <taxon>Salmonella</taxon>
    </lineage>
</organism>
<dbReference type="SUPFAM" id="SSF160631">
    <property type="entry name" value="SMI1/KNR4-like"/>
    <property type="match status" value="1"/>
</dbReference>
<dbReference type="InterPro" id="IPR037883">
    <property type="entry name" value="Knr4/Smi1-like_sf"/>
</dbReference>
<proteinExistence type="predicted"/>
<dbReference type="SMART" id="SM00860">
    <property type="entry name" value="SMI1_KNR4"/>
    <property type="match status" value="1"/>
</dbReference>
<dbReference type="RefSeq" id="WP_088730999.1">
    <property type="nucleotide sequence ID" value="NZ_CP022117.1"/>
</dbReference>
<evidence type="ECO:0000313" key="3">
    <source>
        <dbReference type="Proteomes" id="UP000197157"/>
    </source>
</evidence>
<dbReference type="Proteomes" id="UP000197157">
    <property type="component" value="Chromosome"/>
</dbReference>
<protein>
    <submittedName>
        <fullName evidence="2">SMI1/KNR4 family protein</fullName>
    </submittedName>
</protein>
<dbReference type="Gene3D" id="3.40.1580.10">
    <property type="entry name" value="SMI1/KNR4-like"/>
    <property type="match status" value="1"/>
</dbReference>
<feature type="domain" description="Knr4/Smi1-like" evidence="1">
    <location>
        <begin position="11"/>
        <end position="132"/>
    </location>
</feature>
<reference evidence="2 3" key="1">
    <citation type="submission" date="2017-06" db="EMBL/GenBank/DDBJ databases">
        <title>Salmonella reference genomes for public health.</title>
        <authorList>
            <person name="Robertson J."/>
            <person name="Yoshida C."/>
            <person name="Gurnik S."/>
            <person name="Nash J."/>
        </authorList>
    </citation>
    <scope>NUCLEOTIDE SEQUENCE [LARGE SCALE GENOMIC DNA]</scope>
    <source>
        <strain evidence="2 3">S-1643</strain>
    </source>
</reference>
<dbReference type="Pfam" id="PF09346">
    <property type="entry name" value="SMI1_KNR4"/>
    <property type="match status" value="1"/>
</dbReference>